<feature type="transmembrane region" description="Helical" evidence="1">
    <location>
        <begin position="355"/>
        <end position="377"/>
    </location>
</feature>
<dbReference type="RefSeq" id="WP_173199769.1">
    <property type="nucleotide sequence ID" value="NZ_JABFCX010000003.1"/>
</dbReference>
<dbReference type="AlphaFoldDB" id="A0A7Y3W610"/>
<dbReference type="PANTHER" id="PTHR30590">
    <property type="entry name" value="INNER MEMBRANE PROTEIN"/>
    <property type="match status" value="1"/>
</dbReference>
<comment type="caution">
    <text evidence="3">The sequence shown here is derived from an EMBL/GenBank/DDBJ whole genome shotgun (WGS) entry which is preliminary data.</text>
</comment>
<sequence>MSNEQVAAGGPVTGEQRLAYLDILRGFAVMAIFAVNIKAMTMPFAYYGNPSLWGTELEQLIAVIQKFIVDDKWRTTFTALYGAGLLMIWQRLEARGETRGLLARRNGFLLLFGAIHMVFIWVGDILTLYALIGFAALLFVRMGPIRLWIFGLVFLVIGIAWAAGFQMLFNIEELSAKMAPKFWSPTEESLAVELAAMGGGITEQLMFRATSAAFVLPVMLLSGMGMITLALMLLGMALFKGGLYRGAWPFTLALPLAVVALGAAWGLDAWQIAQLKESDYAFETYNNLMAFAMLDGVLGAFGYGCLISALVSLGIKFSAFAAVGRMAFTNYITCSLIGTTVGGGHALGMFGETPLTLLVAIVLGTYVAMLIWSPLWLKFFRFGPLEWVWRSMVYKTPQPFRR</sequence>
<dbReference type="InterPro" id="IPR007349">
    <property type="entry name" value="DUF418"/>
</dbReference>
<feature type="transmembrane region" description="Helical" evidence="1">
    <location>
        <begin position="327"/>
        <end position="349"/>
    </location>
</feature>
<keyword evidence="1" id="KW-0812">Transmembrane</keyword>
<accession>A0A7Y3W610</accession>
<evidence type="ECO:0000259" key="2">
    <source>
        <dbReference type="Pfam" id="PF04235"/>
    </source>
</evidence>
<dbReference type="Proteomes" id="UP000536835">
    <property type="component" value="Unassembled WGS sequence"/>
</dbReference>
<feature type="transmembrane region" description="Helical" evidence="1">
    <location>
        <begin position="145"/>
        <end position="169"/>
    </location>
</feature>
<dbReference type="EMBL" id="JABFCX010000003">
    <property type="protein sequence ID" value="NNU16882.1"/>
    <property type="molecule type" value="Genomic_DNA"/>
</dbReference>
<evidence type="ECO:0000256" key="1">
    <source>
        <dbReference type="SAM" id="Phobius"/>
    </source>
</evidence>
<reference evidence="3 4" key="1">
    <citation type="submission" date="2020-05" db="EMBL/GenBank/DDBJ databases">
        <title>Parvularcula mediterraneae sp. nov., isolated from polypropylene straw from shallow seawater of the seashore of Laganas in Zakynthos island, Greece.</title>
        <authorList>
            <person name="Szabo I."/>
            <person name="Al-Omari J."/>
            <person name="Rado J."/>
            <person name="Szerdahelyi G.S."/>
        </authorList>
    </citation>
    <scope>NUCLEOTIDE SEQUENCE [LARGE SCALE GENOMIC DNA]</scope>
    <source>
        <strain evidence="3 4">ZS-1/3</strain>
    </source>
</reference>
<feature type="transmembrane region" description="Helical" evidence="1">
    <location>
        <begin position="246"/>
        <end position="267"/>
    </location>
</feature>
<keyword evidence="1" id="KW-0472">Membrane</keyword>
<evidence type="ECO:0000313" key="4">
    <source>
        <dbReference type="Proteomes" id="UP000536835"/>
    </source>
</evidence>
<feature type="transmembrane region" description="Helical" evidence="1">
    <location>
        <begin position="213"/>
        <end position="239"/>
    </location>
</feature>
<organism evidence="3 4">
    <name type="scientific">Parvularcula mediterranea</name>
    <dbReference type="NCBI Taxonomy" id="2732508"/>
    <lineage>
        <taxon>Bacteria</taxon>
        <taxon>Pseudomonadati</taxon>
        <taxon>Pseudomonadota</taxon>
        <taxon>Alphaproteobacteria</taxon>
        <taxon>Parvularculales</taxon>
        <taxon>Parvularculaceae</taxon>
        <taxon>Parvularcula</taxon>
    </lineage>
</organism>
<evidence type="ECO:0000313" key="3">
    <source>
        <dbReference type="EMBL" id="NNU16882.1"/>
    </source>
</evidence>
<name>A0A7Y3W610_9PROT</name>
<feature type="transmembrane region" description="Helical" evidence="1">
    <location>
        <begin position="287"/>
        <end position="315"/>
    </location>
</feature>
<keyword evidence="4" id="KW-1185">Reference proteome</keyword>
<proteinExistence type="predicted"/>
<dbReference type="Pfam" id="PF04235">
    <property type="entry name" value="DUF418"/>
    <property type="match status" value="1"/>
</dbReference>
<feature type="transmembrane region" description="Helical" evidence="1">
    <location>
        <begin position="27"/>
        <end position="47"/>
    </location>
</feature>
<feature type="domain" description="DUF418" evidence="2">
    <location>
        <begin position="251"/>
        <end position="395"/>
    </location>
</feature>
<dbReference type="PANTHER" id="PTHR30590:SF2">
    <property type="entry name" value="INNER MEMBRANE PROTEIN"/>
    <property type="match status" value="1"/>
</dbReference>
<dbReference type="InterPro" id="IPR052529">
    <property type="entry name" value="Bact_Transport_Assoc"/>
</dbReference>
<feature type="transmembrane region" description="Helical" evidence="1">
    <location>
        <begin position="109"/>
        <end position="139"/>
    </location>
</feature>
<keyword evidence="1" id="KW-1133">Transmembrane helix</keyword>
<gene>
    <name evidence="3" type="ORF">HK107_11190</name>
</gene>
<protein>
    <submittedName>
        <fullName evidence="3">DUF418 domain-containing protein</fullName>
    </submittedName>
</protein>